<dbReference type="Proteomes" id="UP000218231">
    <property type="component" value="Unassembled WGS sequence"/>
</dbReference>
<organism evidence="1 2">
    <name type="scientific">Diploscapter pachys</name>
    <dbReference type="NCBI Taxonomy" id="2018661"/>
    <lineage>
        <taxon>Eukaryota</taxon>
        <taxon>Metazoa</taxon>
        <taxon>Ecdysozoa</taxon>
        <taxon>Nematoda</taxon>
        <taxon>Chromadorea</taxon>
        <taxon>Rhabditida</taxon>
        <taxon>Rhabditina</taxon>
        <taxon>Rhabditomorpha</taxon>
        <taxon>Rhabditoidea</taxon>
        <taxon>Rhabditidae</taxon>
        <taxon>Diploscapter</taxon>
    </lineage>
</organism>
<name>A0A2A2JP51_9BILA</name>
<dbReference type="EMBL" id="LIAE01010303">
    <property type="protein sequence ID" value="PAV63494.1"/>
    <property type="molecule type" value="Genomic_DNA"/>
</dbReference>
<sequence length="91" mass="10428">MRMILFRYYEYVIISNLVSSVKIVCVANGEAENDAEDQNYPHVRMSLIDSESTATDSNGLFASEQDPGYDEDESFLTQLIKARWSNKCVFF</sequence>
<gene>
    <name evidence="1" type="ORF">WR25_16928</name>
</gene>
<dbReference type="AlphaFoldDB" id="A0A2A2JP51"/>
<evidence type="ECO:0000313" key="1">
    <source>
        <dbReference type="EMBL" id="PAV63494.1"/>
    </source>
</evidence>
<keyword evidence="2" id="KW-1185">Reference proteome</keyword>
<accession>A0A2A2JP51</accession>
<comment type="caution">
    <text evidence="1">The sequence shown here is derived from an EMBL/GenBank/DDBJ whole genome shotgun (WGS) entry which is preliminary data.</text>
</comment>
<protein>
    <submittedName>
        <fullName evidence="1">Uncharacterized protein</fullName>
    </submittedName>
</protein>
<evidence type="ECO:0000313" key="2">
    <source>
        <dbReference type="Proteomes" id="UP000218231"/>
    </source>
</evidence>
<reference evidence="1 2" key="1">
    <citation type="journal article" date="2017" name="Curr. Biol.">
        <title>Genome architecture and evolution of a unichromosomal asexual nematode.</title>
        <authorList>
            <person name="Fradin H."/>
            <person name="Zegar C."/>
            <person name="Gutwein M."/>
            <person name="Lucas J."/>
            <person name="Kovtun M."/>
            <person name="Corcoran D."/>
            <person name="Baugh L.R."/>
            <person name="Kiontke K."/>
            <person name="Gunsalus K."/>
            <person name="Fitch D.H."/>
            <person name="Piano F."/>
        </authorList>
    </citation>
    <scope>NUCLEOTIDE SEQUENCE [LARGE SCALE GENOMIC DNA]</scope>
    <source>
        <strain evidence="1">PF1309</strain>
    </source>
</reference>
<proteinExistence type="predicted"/>